<dbReference type="Proteomes" id="UP000307173">
    <property type="component" value="Unassembled WGS sequence"/>
</dbReference>
<feature type="compositionally biased region" description="Basic and acidic residues" evidence="8">
    <location>
        <begin position="726"/>
        <end position="751"/>
    </location>
</feature>
<evidence type="ECO:0000256" key="3">
    <source>
        <dbReference type="ARBA" id="ARBA00022741"/>
    </source>
</evidence>
<keyword evidence="5 6" id="KW-0067">ATP-binding</keyword>
<evidence type="ECO:0000256" key="5">
    <source>
        <dbReference type="ARBA" id="ARBA00022840"/>
    </source>
</evidence>
<evidence type="ECO:0000256" key="7">
    <source>
        <dbReference type="SAM" id="Coils"/>
    </source>
</evidence>
<proteinExistence type="predicted"/>
<feature type="compositionally biased region" description="Low complexity" evidence="8">
    <location>
        <begin position="453"/>
        <end position="481"/>
    </location>
</feature>
<feature type="domain" description="Protein kinase" evidence="10">
    <location>
        <begin position="15"/>
        <end position="349"/>
    </location>
</feature>
<feature type="compositionally biased region" description="Low complexity" evidence="8">
    <location>
        <begin position="754"/>
        <end position="776"/>
    </location>
</feature>
<feature type="region of interest" description="Disordered" evidence="8">
    <location>
        <begin position="640"/>
        <end position="685"/>
    </location>
</feature>
<keyword evidence="3 6" id="KW-0547">Nucleotide-binding</keyword>
<gene>
    <name evidence="11" type="ORF">CANINC_003088</name>
</gene>
<dbReference type="GO" id="GO:0005776">
    <property type="term" value="C:autophagosome"/>
    <property type="evidence" value="ECO:0007669"/>
    <property type="project" value="TreeGrafter"/>
</dbReference>
<dbReference type="GO" id="GO:0005524">
    <property type="term" value="F:ATP binding"/>
    <property type="evidence" value="ECO:0007669"/>
    <property type="project" value="UniProtKB-UniRule"/>
</dbReference>
<dbReference type="InterPro" id="IPR011009">
    <property type="entry name" value="Kinase-like_dom_sf"/>
</dbReference>
<dbReference type="GO" id="GO:0010506">
    <property type="term" value="P:regulation of autophagy"/>
    <property type="evidence" value="ECO:0007669"/>
    <property type="project" value="InterPro"/>
</dbReference>
<comment type="caution">
    <text evidence="11">The sequence shown here is derived from an EMBL/GenBank/DDBJ whole genome shotgun (WGS) entry which is preliminary data.</text>
</comment>
<feature type="region of interest" description="Disordered" evidence="8">
    <location>
        <begin position="704"/>
        <end position="822"/>
    </location>
</feature>
<dbReference type="EC" id="2.7.11.1" evidence="1"/>
<dbReference type="Gene3D" id="3.30.200.20">
    <property type="entry name" value="Phosphorylase Kinase, domain 1"/>
    <property type="match status" value="1"/>
</dbReference>
<dbReference type="SUPFAM" id="SSF56112">
    <property type="entry name" value="Protein kinase-like (PK-like)"/>
    <property type="match status" value="1"/>
</dbReference>
<feature type="compositionally biased region" description="Basic residues" evidence="8">
    <location>
        <begin position="714"/>
        <end position="725"/>
    </location>
</feature>
<feature type="compositionally biased region" description="Low complexity" evidence="8">
    <location>
        <begin position="795"/>
        <end position="808"/>
    </location>
</feature>
<dbReference type="PROSITE" id="PS50011">
    <property type="entry name" value="PROTEIN_KINASE_DOM"/>
    <property type="match status" value="1"/>
</dbReference>
<feature type="coiled-coil region" evidence="7">
    <location>
        <begin position="527"/>
        <end position="561"/>
    </location>
</feature>
<feature type="compositionally biased region" description="Polar residues" evidence="8">
    <location>
        <begin position="809"/>
        <end position="818"/>
    </location>
</feature>
<evidence type="ECO:0000256" key="6">
    <source>
        <dbReference type="PROSITE-ProRule" id="PRU10141"/>
    </source>
</evidence>
<dbReference type="GO" id="GO:0004674">
    <property type="term" value="F:protein serine/threonine kinase activity"/>
    <property type="evidence" value="ECO:0007669"/>
    <property type="project" value="UniProtKB-EC"/>
</dbReference>
<dbReference type="Pfam" id="PF00069">
    <property type="entry name" value="Pkinase"/>
    <property type="match status" value="1"/>
</dbReference>
<dbReference type="InterPro" id="IPR000719">
    <property type="entry name" value="Prot_kinase_dom"/>
</dbReference>
<keyword evidence="9" id="KW-1133">Transmembrane helix</keyword>
<evidence type="ECO:0000313" key="11">
    <source>
        <dbReference type="EMBL" id="TID23927.1"/>
    </source>
</evidence>
<dbReference type="PANTHER" id="PTHR24348">
    <property type="entry name" value="SERINE/THREONINE-PROTEIN KINASE UNC-51-RELATED"/>
    <property type="match status" value="1"/>
</dbReference>
<dbReference type="STRING" id="52247.A0A4T0WZV2"/>
<evidence type="ECO:0000256" key="8">
    <source>
        <dbReference type="SAM" id="MobiDB-lite"/>
    </source>
</evidence>
<evidence type="ECO:0000256" key="1">
    <source>
        <dbReference type="ARBA" id="ARBA00012513"/>
    </source>
</evidence>
<organism evidence="11 12">
    <name type="scientific">Pichia inconspicua</name>
    <dbReference type="NCBI Taxonomy" id="52247"/>
    <lineage>
        <taxon>Eukaryota</taxon>
        <taxon>Fungi</taxon>
        <taxon>Dikarya</taxon>
        <taxon>Ascomycota</taxon>
        <taxon>Saccharomycotina</taxon>
        <taxon>Pichiomycetes</taxon>
        <taxon>Pichiales</taxon>
        <taxon>Pichiaceae</taxon>
        <taxon>Pichia</taxon>
    </lineage>
</organism>
<protein>
    <recommendedName>
        <fullName evidence="1">non-specific serine/threonine protein kinase</fullName>
        <ecNumber evidence="1">2.7.11.1</ecNumber>
    </recommendedName>
</protein>
<keyword evidence="4" id="KW-0418">Kinase</keyword>
<dbReference type="PROSITE" id="PS00107">
    <property type="entry name" value="PROTEIN_KINASE_ATP"/>
    <property type="match status" value="1"/>
</dbReference>
<name>A0A4T0WZV2_9ASCO</name>
<dbReference type="GO" id="GO:0000407">
    <property type="term" value="C:phagophore assembly site"/>
    <property type="evidence" value="ECO:0007669"/>
    <property type="project" value="TreeGrafter"/>
</dbReference>
<dbReference type="SMART" id="SM00220">
    <property type="entry name" value="S_TKc"/>
    <property type="match status" value="1"/>
</dbReference>
<dbReference type="GO" id="GO:0005829">
    <property type="term" value="C:cytosol"/>
    <property type="evidence" value="ECO:0007669"/>
    <property type="project" value="TreeGrafter"/>
</dbReference>
<keyword evidence="7" id="KW-0175">Coiled coil</keyword>
<feature type="region of interest" description="Disordered" evidence="8">
    <location>
        <begin position="453"/>
        <end position="487"/>
    </location>
</feature>
<dbReference type="InterPro" id="IPR017441">
    <property type="entry name" value="Protein_kinase_ATP_BS"/>
</dbReference>
<sequence>MSMKDLSSIIINNKYQLTKRIGSGSYGIVYSAVHLFTGISYAIKIILKNNAPNTANNKQLLVELEKSLIYQALLNNGRLEATLLSLSSIEKNGTDCKFLREISLQLKVHRHPNVLSIYKVYDFQNSIFVVMDYYPEGDLFSTIVDQQRYKDDPYLIKSVFIQLVDAINYCHSKSVFHCDLKPENILVSDNGTKLILADFGLALQDKYINSNISCGSSYYMSPERIQNFSQAFNTVESHSIHIERLINPNSKDQNYSAHGNVKFPTSSGDVWSLAIILINLVTIRNPWLKASLQDTTFKAFVQNPKVLMKILPISHELFDILIKYLNLNPWERGSLFEFREDVLNCHHLTESGPLSVDSSIKSMDIITTASQYQIMHDLSHFEVCPMPVDHVKIDKIRSGELDAANTEIENDYIPRGSRNPNAGMLQPGIQSTHKECKSCDECGFGIEDDTCSSVQGGRSIESSSSEVSSTSTGSTGSQSSRNKIPEAKHENLLKKFFKYGPGGYNPTKNYNASAASTKRLHLSPFSRKSDSREQARLQQQQQQLQEQLTQQQSRNHLLQQRQLEQQRQQHQLQQEHFQIQQQSFQNLQLEQQRYENAKEKEHQLQEEKIRQQQQQIQNLQNELLQETNFTRQQQLEKLHHRSAYSHSPEQTDEAEKEFHEHHHHHHHHHHDHHYHPEDSPIQQEIPKPVIPDYQSIFPMPGLGHNKVVLGQDRPKKKFVTKRRQRRAIDKPSVKEKSTKRNEPEQEKEGSVEKQQLQQQPQQQQQQQQQPQQQQQLDVSIDQQMEDIYSDSTPRNSQKSKLSSLSNSNTDTTNGVINDSDSEHTINYLDSNSSTNSMCSAQSNPYVNRISASSDVNAVQQTLSTMSIISNASSATMATMATKGSTMDQTMNS</sequence>
<dbReference type="Gene3D" id="1.10.510.10">
    <property type="entry name" value="Transferase(Phosphotransferase) domain 1"/>
    <property type="match status" value="1"/>
</dbReference>
<evidence type="ECO:0000313" key="12">
    <source>
        <dbReference type="Proteomes" id="UP000307173"/>
    </source>
</evidence>
<evidence type="ECO:0000256" key="2">
    <source>
        <dbReference type="ARBA" id="ARBA00022679"/>
    </source>
</evidence>
<dbReference type="OrthoDB" id="541276at2759"/>
<dbReference type="AlphaFoldDB" id="A0A4T0WZV2"/>
<dbReference type="PANTHER" id="PTHR24348:SF22">
    <property type="entry name" value="NON-SPECIFIC SERINE_THREONINE PROTEIN KINASE"/>
    <property type="match status" value="1"/>
</dbReference>
<evidence type="ECO:0000259" key="10">
    <source>
        <dbReference type="PROSITE" id="PS50011"/>
    </source>
</evidence>
<dbReference type="GO" id="GO:0016020">
    <property type="term" value="C:membrane"/>
    <property type="evidence" value="ECO:0007669"/>
    <property type="project" value="TreeGrafter"/>
</dbReference>
<dbReference type="EMBL" id="SELW01000512">
    <property type="protein sequence ID" value="TID23927.1"/>
    <property type="molecule type" value="Genomic_DNA"/>
</dbReference>
<accession>A0A4T0WZV2</accession>
<dbReference type="PROSITE" id="PS00108">
    <property type="entry name" value="PROTEIN_KINASE_ST"/>
    <property type="match status" value="1"/>
</dbReference>
<dbReference type="GO" id="GO:0000045">
    <property type="term" value="P:autophagosome assembly"/>
    <property type="evidence" value="ECO:0007669"/>
    <property type="project" value="TreeGrafter"/>
</dbReference>
<dbReference type="InterPro" id="IPR008271">
    <property type="entry name" value="Ser/Thr_kinase_AS"/>
</dbReference>
<keyword evidence="9" id="KW-0812">Transmembrane</keyword>
<dbReference type="InterPro" id="IPR045269">
    <property type="entry name" value="Atg1-like"/>
</dbReference>
<dbReference type="GO" id="GO:0030447">
    <property type="term" value="P:filamentous growth"/>
    <property type="evidence" value="ECO:0007669"/>
    <property type="project" value="UniProtKB-ARBA"/>
</dbReference>
<reference evidence="11 12" key="1">
    <citation type="journal article" date="2019" name="Front. Genet.">
        <title>Whole-Genome Sequencing of the Opportunistic Yeast Pathogen Candida inconspicua Uncovers Its Hybrid Origin.</title>
        <authorList>
            <person name="Mixao V."/>
            <person name="Hansen A.P."/>
            <person name="Saus E."/>
            <person name="Boekhout T."/>
            <person name="Lass-Florl C."/>
            <person name="Gabaldon T."/>
        </authorList>
    </citation>
    <scope>NUCLEOTIDE SEQUENCE [LARGE SCALE GENOMIC DNA]</scope>
    <source>
        <strain evidence="11 12">CBS 180</strain>
    </source>
</reference>
<feature type="coiled-coil region" evidence="7">
    <location>
        <begin position="587"/>
        <end position="629"/>
    </location>
</feature>
<evidence type="ECO:0000256" key="9">
    <source>
        <dbReference type="SAM" id="Phobius"/>
    </source>
</evidence>
<feature type="binding site" evidence="6">
    <location>
        <position position="48"/>
    </location>
    <ligand>
        <name>ATP</name>
        <dbReference type="ChEBI" id="CHEBI:30616"/>
    </ligand>
</feature>
<keyword evidence="9" id="KW-0472">Membrane</keyword>
<keyword evidence="12" id="KW-1185">Reference proteome</keyword>
<evidence type="ECO:0000256" key="4">
    <source>
        <dbReference type="ARBA" id="ARBA00022777"/>
    </source>
</evidence>
<feature type="compositionally biased region" description="Basic residues" evidence="8">
    <location>
        <begin position="661"/>
        <end position="673"/>
    </location>
</feature>
<feature type="transmembrane region" description="Helical" evidence="9">
    <location>
        <begin position="21"/>
        <end position="43"/>
    </location>
</feature>
<keyword evidence="2" id="KW-0808">Transferase</keyword>